<reference evidence="4 5" key="1">
    <citation type="journal article" date="2011" name="J. Gen. Appl. Microbiol.">
        <title>Draft genome sequencing of the enigmatic basidiomycete Mixia osmundae.</title>
        <authorList>
            <person name="Nishida H."/>
            <person name="Nagatsuka Y."/>
            <person name="Sugiyama J."/>
        </authorList>
    </citation>
    <scope>NUCLEOTIDE SEQUENCE [LARGE SCALE GENOMIC DNA]</scope>
    <source>
        <strain evidence="5">CBS 9802 / IAM 14324 / JCM 22182 / KY 12970</strain>
    </source>
</reference>
<dbReference type="FunCoup" id="G7E3D8">
    <property type="interactions" value="191"/>
</dbReference>
<dbReference type="GO" id="GO:1901907">
    <property type="term" value="P:diadenosine pentaphosphate catabolic process"/>
    <property type="evidence" value="ECO:0007669"/>
    <property type="project" value="TreeGrafter"/>
</dbReference>
<comment type="caution">
    <text evidence="4">The sequence shown here is derived from an EMBL/GenBank/DDBJ whole genome shotgun (WGS) entry which is preliminary data.</text>
</comment>
<dbReference type="GO" id="GO:0000298">
    <property type="term" value="F:endopolyphosphatase activity"/>
    <property type="evidence" value="ECO:0007669"/>
    <property type="project" value="TreeGrafter"/>
</dbReference>
<dbReference type="AlphaFoldDB" id="G7E3D8"/>
<dbReference type="Pfam" id="PF00293">
    <property type="entry name" value="NUDIX"/>
    <property type="match status" value="1"/>
</dbReference>
<dbReference type="GO" id="GO:0046872">
    <property type="term" value="F:metal ion binding"/>
    <property type="evidence" value="ECO:0007669"/>
    <property type="project" value="UniProtKB-KW"/>
</dbReference>
<dbReference type="GO" id="GO:0008486">
    <property type="term" value="F:diphosphoinositol-polyphosphate diphosphatase activity"/>
    <property type="evidence" value="ECO:0007669"/>
    <property type="project" value="TreeGrafter"/>
</dbReference>
<dbReference type="SUPFAM" id="SSF55811">
    <property type="entry name" value="Nudix"/>
    <property type="match status" value="1"/>
</dbReference>
<dbReference type="RefSeq" id="XP_014567947.1">
    <property type="nucleotide sequence ID" value="XM_014712461.1"/>
</dbReference>
<dbReference type="GO" id="GO:0034431">
    <property type="term" value="F:bis(5'-adenosyl)-hexaphosphatase activity"/>
    <property type="evidence" value="ECO:0007669"/>
    <property type="project" value="TreeGrafter"/>
</dbReference>
<evidence type="ECO:0000259" key="3">
    <source>
        <dbReference type="PROSITE" id="PS51462"/>
    </source>
</evidence>
<dbReference type="PANTHER" id="PTHR12629">
    <property type="entry name" value="DIPHOSPHOINOSITOL POLYPHOSPHATE PHOSPHOHYDROLASE"/>
    <property type="match status" value="1"/>
</dbReference>
<proteinExistence type="predicted"/>
<feature type="domain" description="Nudix hydrolase" evidence="3">
    <location>
        <begin position="32"/>
        <end position="166"/>
    </location>
</feature>
<dbReference type="HOGENOM" id="CLU_097772_0_0_1"/>
<protein>
    <recommendedName>
        <fullName evidence="3">Nudix hydrolase domain-containing protein</fullName>
    </recommendedName>
</protein>
<keyword evidence="1" id="KW-0479">Metal-binding</keyword>
<dbReference type="STRING" id="764103.G7E3D8"/>
<sequence length="180" mass="19627">MPARGVAIVLPFCIGTPPDPTPVPAVTSGQVHFAPNPSQGRSNEATIHYLIVSSRKHKDRYVLPKGGVETADPSIASAALREGYEEAGLCVSSDRAIVSVGEPIDDARTKSDGSPKATYYPHIAVVSQLAMDWPERHERERVWVDRTRAQSLTSWRKGMPAIWDAFPAESELRRLAASLV</sequence>
<dbReference type="GO" id="GO:0034432">
    <property type="term" value="F:bis(5'-adenosyl)-pentaphosphatase activity"/>
    <property type="evidence" value="ECO:0007669"/>
    <property type="project" value="TreeGrafter"/>
</dbReference>
<reference evidence="4 5" key="2">
    <citation type="journal article" date="2012" name="Open Biol.">
        <title>Characteristics of nucleosomes and linker DNA regions on the genome of the basidiomycete Mixia osmundae revealed by mono- and dinucleosome mapping.</title>
        <authorList>
            <person name="Nishida H."/>
            <person name="Kondo S."/>
            <person name="Matsumoto T."/>
            <person name="Suzuki Y."/>
            <person name="Yoshikawa H."/>
            <person name="Taylor T.D."/>
            <person name="Sugiyama J."/>
        </authorList>
    </citation>
    <scope>NUCLEOTIDE SEQUENCE [LARGE SCALE GENOMIC DNA]</scope>
    <source>
        <strain evidence="5">CBS 9802 / IAM 14324 / JCM 22182 / KY 12970</strain>
    </source>
</reference>
<dbReference type="GO" id="GO:0005737">
    <property type="term" value="C:cytoplasm"/>
    <property type="evidence" value="ECO:0007669"/>
    <property type="project" value="TreeGrafter"/>
</dbReference>
<dbReference type="Proteomes" id="UP000009131">
    <property type="component" value="Unassembled WGS sequence"/>
</dbReference>
<dbReference type="InParanoid" id="G7E3D8"/>
<dbReference type="InterPro" id="IPR000086">
    <property type="entry name" value="NUDIX_hydrolase_dom"/>
</dbReference>
<evidence type="ECO:0000256" key="2">
    <source>
        <dbReference type="ARBA" id="ARBA00022801"/>
    </source>
</evidence>
<gene>
    <name evidence="4" type="primary">Mo04026</name>
    <name evidence="4" type="ORF">E5Q_04026</name>
</gene>
<name>G7E3D8_MIXOS</name>
<dbReference type="GO" id="GO:1901911">
    <property type="term" value="P:adenosine 5'-(hexahydrogen pentaphosphate) catabolic process"/>
    <property type="evidence" value="ECO:0007669"/>
    <property type="project" value="TreeGrafter"/>
</dbReference>
<dbReference type="EMBL" id="BABT02000119">
    <property type="protein sequence ID" value="GAA97348.1"/>
    <property type="molecule type" value="Genomic_DNA"/>
</dbReference>
<dbReference type="eggNOG" id="KOG2839">
    <property type="taxonomic scope" value="Eukaryota"/>
</dbReference>
<accession>G7E3D8</accession>
<keyword evidence="5" id="KW-1185">Reference proteome</keyword>
<dbReference type="Gene3D" id="3.90.79.10">
    <property type="entry name" value="Nucleoside Triphosphate Pyrophosphohydrolase"/>
    <property type="match status" value="1"/>
</dbReference>
<dbReference type="GO" id="GO:1901909">
    <property type="term" value="P:diadenosine hexaphosphate catabolic process"/>
    <property type="evidence" value="ECO:0007669"/>
    <property type="project" value="TreeGrafter"/>
</dbReference>
<dbReference type="PROSITE" id="PS51462">
    <property type="entry name" value="NUDIX"/>
    <property type="match status" value="1"/>
</dbReference>
<dbReference type="InterPro" id="IPR015797">
    <property type="entry name" value="NUDIX_hydrolase-like_dom_sf"/>
</dbReference>
<dbReference type="GO" id="GO:0071543">
    <property type="term" value="P:diphosphoinositol polyphosphate metabolic process"/>
    <property type="evidence" value="ECO:0007669"/>
    <property type="project" value="TreeGrafter"/>
</dbReference>
<dbReference type="GO" id="GO:0005634">
    <property type="term" value="C:nucleus"/>
    <property type="evidence" value="ECO:0007669"/>
    <property type="project" value="TreeGrafter"/>
</dbReference>
<evidence type="ECO:0000313" key="4">
    <source>
        <dbReference type="EMBL" id="GAA97348.1"/>
    </source>
</evidence>
<dbReference type="PANTHER" id="PTHR12629:SF0">
    <property type="entry name" value="DIPHOSPHOINOSITOL-POLYPHOSPHATE DIPHOSPHATASE"/>
    <property type="match status" value="1"/>
</dbReference>
<evidence type="ECO:0000256" key="1">
    <source>
        <dbReference type="ARBA" id="ARBA00022723"/>
    </source>
</evidence>
<keyword evidence="2" id="KW-0378">Hydrolase</keyword>
<dbReference type="OrthoDB" id="2011998at2759"/>
<organism evidence="4 5">
    <name type="scientific">Mixia osmundae (strain CBS 9802 / IAM 14324 / JCM 22182 / KY 12970)</name>
    <dbReference type="NCBI Taxonomy" id="764103"/>
    <lineage>
        <taxon>Eukaryota</taxon>
        <taxon>Fungi</taxon>
        <taxon>Dikarya</taxon>
        <taxon>Basidiomycota</taxon>
        <taxon>Pucciniomycotina</taxon>
        <taxon>Mixiomycetes</taxon>
        <taxon>Mixiales</taxon>
        <taxon>Mixiaceae</taxon>
        <taxon>Mixia</taxon>
    </lineage>
</organism>
<evidence type="ECO:0000313" key="5">
    <source>
        <dbReference type="Proteomes" id="UP000009131"/>
    </source>
</evidence>